<dbReference type="AlphaFoldDB" id="A0A370BF72"/>
<reference evidence="1 2" key="1">
    <citation type="submission" date="2018-07" db="EMBL/GenBank/DDBJ databases">
        <title>Section-level genome sequencing of Aspergillus section Nigri to investigate inter- and intra-species variation.</title>
        <authorList>
            <consortium name="DOE Joint Genome Institute"/>
            <person name="Vesth T.C."/>
            <person name="Nybo J.L."/>
            <person name="Theobald S."/>
            <person name="Frisvad J.C."/>
            <person name="Larsen T.O."/>
            <person name="Nielsen K.F."/>
            <person name="Hoof J.B."/>
            <person name="Brandl J."/>
            <person name="Salamov A."/>
            <person name="Riley R."/>
            <person name="Gladden J.M."/>
            <person name="Phatale P."/>
            <person name="Nielsen M.T."/>
            <person name="Lyhne E.K."/>
            <person name="Kogle M.E."/>
            <person name="Strasser K."/>
            <person name="McDonnell E."/>
            <person name="Barry K."/>
            <person name="Clum A."/>
            <person name="Chen C."/>
            <person name="Nolan M."/>
            <person name="Sandor L."/>
            <person name="Kuo A."/>
            <person name="Lipzen A."/>
            <person name="Hainaut M."/>
            <person name="Drula E."/>
            <person name="Tsang A."/>
            <person name="Magnuson J.K."/>
            <person name="Henrissat B."/>
            <person name="Wiebenga A."/>
            <person name="Simmons B.A."/>
            <person name="Makela M.R."/>
            <person name="De vries R.P."/>
            <person name="Grigoriev I.V."/>
            <person name="Mortensen U.H."/>
            <person name="Baker S.E."/>
            <person name="Andersen M.R."/>
        </authorList>
    </citation>
    <scope>NUCLEOTIDE SEQUENCE [LARGE SCALE GENOMIC DNA]</scope>
    <source>
        <strain evidence="1 2">ATCC 13496</strain>
    </source>
</reference>
<name>A0A370BF72_ASPNG</name>
<dbReference type="EMBL" id="KZ851984">
    <property type="protein sequence ID" value="RDH14067.1"/>
    <property type="molecule type" value="Genomic_DNA"/>
</dbReference>
<organism evidence="1 2">
    <name type="scientific">Aspergillus niger ATCC 13496</name>
    <dbReference type="NCBI Taxonomy" id="1353008"/>
    <lineage>
        <taxon>Eukaryota</taxon>
        <taxon>Fungi</taxon>
        <taxon>Dikarya</taxon>
        <taxon>Ascomycota</taxon>
        <taxon>Pezizomycotina</taxon>
        <taxon>Eurotiomycetes</taxon>
        <taxon>Eurotiomycetidae</taxon>
        <taxon>Eurotiales</taxon>
        <taxon>Aspergillaceae</taxon>
        <taxon>Aspergillus</taxon>
        <taxon>Aspergillus subgen. Circumdati</taxon>
    </lineage>
</organism>
<evidence type="ECO:0000313" key="1">
    <source>
        <dbReference type="EMBL" id="RDH14067.1"/>
    </source>
</evidence>
<proteinExistence type="predicted"/>
<evidence type="ECO:0000313" key="2">
    <source>
        <dbReference type="Proteomes" id="UP000253845"/>
    </source>
</evidence>
<gene>
    <name evidence="1" type="ORF">M747DRAFT_250314</name>
</gene>
<accession>A0A370BF72</accession>
<dbReference type="Proteomes" id="UP000253845">
    <property type="component" value="Unassembled WGS sequence"/>
</dbReference>
<sequence length="74" mass="8544">MMSGQLKPPYFPSAHAVCKITSRSVYLLTSLLDSNRPACLEWSECFCSVYLIANYLLIIQLFHEYQISYVCMLE</sequence>
<dbReference type="VEuPathDB" id="FungiDB:M747DRAFT_250314"/>
<protein>
    <submittedName>
        <fullName evidence="1">Uncharacterized protein</fullName>
    </submittedName>
</protein>